<comment type="caution">
    <text evidence="2">The sequence shown here is derived from an EMBL/GenBank/DDBJ whole genome shotgun (WGS) entry which is preliminary data.</text>
</comment>
<organism evidence="2 3">
    <name type="scientific">Carnegiea gigantea</name>
    <dbReference type="NCBI Taxonomy" id="171969"/>
    <lineage>
        <taxon>Eukaryota</taxon>
        <taxon>Viridiplantae</taxon>
        <taxon>Streptophyta</taxon>
        <taxon>Embryophyta</taxon>
        <taxon>Tracheophyta</taxon>
        <taxon>Spermatophyta</taxon>
        <taxon>Magnoliopsida</taxon>
        <taxon>eudicotyledons</taxon>
        <taxon>Gunneridae</taxon>
        <taxon>Pentapetalae</taxon>
        <taxon>Caryophyllales</taxon>
        <taxon>Cactineae</taxon>
        <taxon>Cactaceae</taxon>
        <taxon>Cactoideae</taxon>
        <taxon>Echinocereeae</taxon>
        <taxon>Carnegiea</taxon>
    </lineage>
</organism>
<evidence type="ECO:0008006" key="4">
    <source>
        <dbReference type="Google" id="ProtNLM"/>
    </source>
</evidence>
<dbReference type="OrthoDB" id="425619at2759"/>
<keyword evidence="3" id="KW-1185">Reference proteome</keyword>
<gene>
    <name evidence="2" type="ORF">Cgig2_023753</name>
</gene>
<dbReference type="PANTHER" id="PTHR33233">
    <property type="entry name" value="ENDONUCLEASE/EXONUCLEASE/PHOSPHATASE"/>
    <property type="match status" value="1"/>
</dbReference>
<proteinExistence type="predicted"/>
<dbReference type="PANTHER" id="PTHR33233:SF14">
    <property type="entry name" value="ENDONUCLEASE_EXONUCLEASE_PHOSPHATASE"/>
    <property type="match status" value="1"/>
</dbReference>
<reference evidence="2" key="1">
    <citation type="submission" date="2022-04" db="EMBL/GenBank/DDBJ databases">
        <title>Carnegiea gigantea Genome sequencing and assembly v2.</title>
        <authorList>
            <person name="Copetti D."/>
            <person name="Sanderson M.J."/>
            <person name="Burquez A."/>
            <person name="Wojciechowski M.F."/>
        </authorList>
    </citation>
    <scope>NUCLEOTIDE SEQUENCE</scope>
    <source>
        <strain evidence="2">SGP5-SGP5p</strain>
        <tissue evidence="2">Aerial part</tissue>
    </source>
</reference>
<sequence>MVSKGQEMYMGAQIRQLVVLKRQTRTLYEEKSNETVHEGEQTKEDASLVSDAPHPEVITHQLNSYASLVDPEEGTALKYVPIPEINGQTCAKIEKQDIQSEVYFWSIAVICGVMGANPPVEVIEGYVHRIWASKDMDKDKMAVLQKGIYFFNRKPFIVKAWNEGLRVDIHALRSVPIWVQFTELDTKYWEIESLSKLGSMLGIPLMTNKTTKEKSALHYTRLLIEISLEGPFPDHIDFINDWGVVGYEESNCKRKNPERQGRRAVQNIVGSQEEGTPIR</sequence>
<dbReference type="EMBL" id="JAKOGI010000160">
    <property type="protein sequence ID" value="KAJ8441600.1"/>
    <property type="molecule type" value="Genomic_DNA"/>
</dbReference>
<evidence type="ECO:0000313" key="2">
    <source>
        <dbReference type="EMBL" id="KAJ8441600.1"/>
    </source>
</evidence>
<name>A0A9Q1QIK7_9CARY</name>
<feature type="region of interest" description="Disordered" evidence="1">
    <location>
        <begin position="30"/>
        <end position="50"/>
    </location>
</feature>
<accession>A0A9Q1QIK7</accession>
<dbReference type="Proteomes" id="UP001153076">
    <property type="component" value="Unassembled WGS sequence"/>
</dbReference>
<evidence type="ECO:0000313" key="3">
    <source>
        <dbReference type="Proteomes" id="UP001153076"/>
    </source>
</evidence>
<evidence type="ECO:0000256" key="1">
    <source>
        <dbReference type="SAM" id="MobiDB-lite"/>
    </source>
</evidence>
<protein>
    <recommendedName>
        <fullName evidence="4">DUF4283 domain-containing protein</fullName>
    </recommendedName>
</protein>
<feature type="compositionally biased region" description="Basic and acidic residues" evidence="1">
    <location>
        <begin position="30"/>
        <end position="46"/>
    </location>
</feature>
<dbReference type="AlphaFoldDB" id="A0A9Q1QIK7"/>